<evidence type="ECO:0000313" key="2">
    <source>
        <dbReference type="EMBL" id="PTB38371.1"/>
    </source>
</evidence>
<protein>
    <recommendedName>
        <fullName evidence="4">Secreted protein NIS1</fullName>
    </recommendedName>
</protein>
<accession>A0A2T3Z0N2</accession>
<keyword evidence="3" id="KW-1185">Reference proteome</keyword>
<dbReference type="EMBL" id="KZ679266">
    <property type="protein sequence ID" value="PTB38371.1"/>
    <property type="molecule type" value="Genomic_DNA"/>
</dbReference>
<reference evidence="2 3" key="1">
    <citation type="submission" date="2016-07" db="EMBL/GenBank/DDBJ databases">
        <title>Multiple horizontal gene transfer events from other fungi enriched the ability of initially mycotrophic Trichoderma (Ascomycota) to feed on dead plant biomass.</title>
        <authorList>
            <consortium name="DOE Joint Genome Institute"/>
            <person name="Aerts A."/>
            <person name="Atanasova L."/>
            <person name="Chenthamara K."/>
            <person name="Zhang J."/>
            <person name="Grujic M."/>
            <person name="Henrissat B."/>
            <person name="Kuo A."/>
            <person name="Salamov A."/>
            <person name="Lipzen A."/>
            <person name="Labutti K."/>
            <person name="Barry K."/>
            <person name="Miao Y."/>
            <person name="Rahimi M.J."/>
            <person name="Shen Q."/>
            <person name="Grigoriev I.V."/>
            <person name="Kubicek C.P."/>
            <person name="Druzhinina I.S."/>
        </authorList>
    </citation>
    <scope>NUCLEOTIDE SEQUENCE [LARGE SCALE GENOMIC DNA]</scope>
    <source>
        <strain evidence="2 3">CBS 433.97</strain>
    </source>
</reference>
<feature type="chain" id="PRO_5015532611" description="Secreted protein NIS1" evidence="1">
    <location>
        <begin position="18"/>
        <end position="141"/>
    </location>
</feature>
<keyword evidence="1" id="KW-0732">Signal</keyword>
<dbReference type="InterPro" id="IPR045469">
    <property type="entry name" value="Nis1"/>
</dbReference>
<organism evidence="2 3">
    <name type="scientific">Trichoderma asperellum (strain ATCC 204424 / CBS 433.97 / NBRC 101777)</name>
    <dbReference type="NCBI Taxonomy" id="1042311"/>
    <lineage>
        <taxon>Eukaryota</taxon>
        <taxon>Fungi</taxon>
        <taxon>Dikarya</taxon>
        <taxon>Ascomycota</taxon>
        <taxon>Pezizomycotina</taxon>
        <taxon>Sordariomycetes</taxon>
        <taxon>Hypocreomycetidae</taxon>
        <taxon>Hypocreales</taxon>
        <taxon>Hypocreaceae</taxon>
        <taxon>Trichoderma</taxon>
    </lineage>
</organism>
<dbReference type="OrthoDB" id="3913322at2759"/>
<dbReference type="Proteomes" id="UP000240493">
    <property type="component" value="Unassembled WGS sequence"/>
</dbReference>
<evidence type="ECO:0000313" key="3">
    <source>
        <dbReference type="Proteomes" id="UP000240493"/>
    </source>
</evidence>
<evidence type="ECO:0008006" key="4">
    <source>
        <dbReference type="Google" id="ProtNLM"/>
    </source>
</evidence>
<dbReference type="AlphaFoldDB" id="A0A2T3Z0N2"/>
<evidence type="ECO:0000256" key="1">
    <source>
        <dbReference type="SAM" id="SignalP"/>
    </source>
</evidence>
<dbReference type="Pfam" id="PF19271">
    <property type="entry name" value="Nis1"/>
    <property type="match status" value="1"/>
</dbReference>
<feature type="signal peptide" evidence="1">
    <location>
        <begin position="1"/>
        <end position="17"/>
    </location>
</feature>
<name>A0A2T3Z0N2_TRIA4</name>
<sequence length="141" mass="14450">MQFSIAAIVPFLASANAIITGIAVPETIKPGSPFELTIETENYIQTVADIAIAVGFAPGDGYPGALGELLGSFYLGPKNSNVIHNITETVTLPAGTAQGDGIITATVYSLYGVSHGPSLNTYNVTITVGSETSETLKSSSA</sequence>
<proteinExistence type="predicted"/>
<gene>
    <name evidence="2" type="ORF">M441DRAFT_199594</name>
</gene>